<keyword evidence="2" id="KW-1185">Reference proteome</keyword>
<organism evidence="1 2">
    <name type="scientific">Phlebiopsis gigantea (strain 11061_1 CR5-6)</name>
    <name type="common">White-rot fungus</name>
    <name type="synonym">Peniophora gigantea</name>
    <dbReference type="NCBI Taxonomy" id="745531"/>
    <lineage>
        <taxon>Eukaryota</taxon>
        <taxon>Fungi</taxon>
        <taxon>Dikarya</taxon>
        <taxon>Basidiomycota</taxon>
        <taxon>Agaricomycotina</taxon>
        <taxon>Agaricomycetes</taxon>
        <taxon>Polyporales</taxon>
        <taxon>Phanerochaetaceae</taxon>
        <taxon>Phlebiopsis</taxon>
    </lineage>
</organism>
<dbReference type="Proteomes" id="UP000053257">
    <property type="component" value="Unassembled WGS sequence"/>
</dbReference>
<dbReference type="PANTHER" id="PTHR42100">
    <property type="entry name" value="OXIDOREDUCTASE 178 KDA SUBUNIT, PUTATIVE (AFU_ORTHOLOGUE AFUA_8G04320)-RELATED"/>
    <property type="match status" value="1"/>
</dbReference>
<protein>
    <submittedName>
        <fullName evidence="1">Uncharacterized protein</fullName>
    </submittedName>
</protein>
<dbReference type="AlphaFoldDB" id="A0A0C3RXH9"/>
<gene>
    <name evidence="1" type="ORF">PHLGIDRAFT_35859</name>
</gene>
<dbReference type="STRING" id="745531.A0A0C3RXH9"/>
<evidence type="ECO:0000313" key="2">
    <source>
        <dbReference type="Proteomes" id="UP000053257"/>
    </source>
</evidence>
<dbReference type="OrthoDB" id="2120038at2759"/>
<dbReference type="HOGENOM" id="CLU_122036_1_0_1"/>
<sequence>MSLLLRAVARPRQTLLASLPRRHASSAHDEHHDHHHEEHTVYPKEDFFNKVWLGWTFAGLAAVGWYKYAPEAGEGTYLTDWMSYYNTSSEVWNKINLQHLVMSTEGQMEVLTIADAKKPPVHRYRFPQSFEQHSAHLQPVGRTVDLSGLVVKTDRL</sequence>
<name>A0A0C3RXH9_PHLG1</name>
<dbReference type="PANTHER" id="PTHR42100:SF1">
    <property type="entry name" value="OXIDOREDUCTASE 178 KDA SUBUNIT, PUTATIVE (AFU_ORTHOLOGUE AFUA_8G04320)-RELATED"/>
    <property type="match status" value="1"/>
</dbReference>
<dbReference type="GO" id="GO:0005739">
    <property type="term" value="C:mitochondrion"/>
    <property type="evidence" value="ECO:0007669"/>
    <property type="project" value="InterPro"/>
</dbReference>
<accession>A0A0C3RXH9</accession>
<evidence type="ECO:0000313" key="1">
    <source>
        <dbReference type="EMBL" id="KIP06591.1"/>
    </source>
</evidence>
<reference evidence="1 2" key="1">
    <citation type="journal article" date="2014" name="PLoS Genet.">
        <title>Analysis of the Phlebiopsis gigantea genome, transcriptome and secretome provides insight into its pioneer colonization strategies of wood.</title>
        <authorList>
            <person name="Hori C."/>
            <person name="Ishida T."/>
            <person name="Igarashi K."/>
            <person name="Samejima M."/>
            <person name="Suzuki H."/>
            <person name="Master E."/>
            <person name="Ferreira P."/>
            <person name="Ruiz-Duenas F.J."/>
            <person name="Held B."/>
            <person name="Canessa P."/>
            <person name="Larrondo L.F."/>
            <person name="Schmoll M."/>
            <person name="Druzhinina I.S."/>
            <person name="Kubicek C.P."/>
            <person name="Gaskell J.A."/>
            <person name="Kersten P."/>
            <person name="St John F."/>
            <person name="Glasner J."/>
            <person name="Sabat G."/>
            <person name="Splinter BonDurant S."/>
            <person name="Syed K."/>
            <person name="Yadav J."/>
            <person name="Mgbeahuruike A.C."/>
            <person name="Kovalchuk A."/>
            <person name="Asiegbu F.O."/>
            <person name="Lackner G."/>
            <person name="Hoffmeister D."/>
            <person name="Rencoret J."/>
            <person name="Gutierrez A."/>
            <person name="Sun H."/>
            <person name="Lindquist E."/>
            <person name="Barry K."/>
            <person name="Riley R."/>
            <person name="Grigoriev I.V."/>
            <person name="Henrissat B."/>
            <person name="Kues U."/>
            <person name="Berka R.M."/>
            <person name="Martinez A.T."/>
            <person name="Covert S.F."/>
            <person name="Blanchette R.A."/>
            <person name="Cullen D."/>
        </authorList>
    </citation>
    <scope>NUCLEOTIDE SEQUENCE [LARGE SCALE GENOMIC DNA]</scope>
    <source>
        <strain evidence="1 2">11061_1 CR5-6</strain>
    </source>
</reference>
<dbReference type="EMBL" id="KN840514">
    <property type="protein sequence ID" value="KIP06591.1"/>
    <property type="molecule type" value="Genomic_DNA"/>
</dbReference>
<proteinExistence type="predicted"/>
<dbReference type="InterPro" id="IPR034444">
    <property type="entry name" value="Nuo17.8"/>
</dbReference>